<dbReference type="AlphaFoldDB" id="A0A2V4VDF5"/>
<dbReference type="InterPro" id="IPR008756">
    <property type="entry name" value="Peptidase_M56"/>
</dbReference>
<feature type="domain" description="Peptidase M56" evidence="2">
    <location>
        <begin position="48"/>
        <end position="226"/>
    </location>
</feature>
<dbReference type="EMBL" id="CP054614">
    <property type="protein sequence ID" value="QKS57471.1"/>
    <property type="molecule type" value="Genomic_DNA"/>
</dbReference>
<reference evidence="3 5" key="1">
    <citation type="submission" date="2018-06" db="EMBL/GenBank/DDBJ databases">
        <title>Genomic Encyclopedia of Type Strains, Phase III (KMG-III): the genomes of soil and plant-associated and newly described type strains.</title>
        <authorList>
            <person name="Whitman W."/>
        </authorList>
    </citation>
    <scope>NUCLEOTIDE SEQUENCE [LARGE SCALE GENOMIC DNA]</scope>
    <source>
        <strain evidence="3 5">CECT 7022</strain>
    </source>
</reference>
<sequence>MWKTRSRMLFTVGLGIPVLVLVQMFMYAMYKLFGWDIRLNLLWLCNHWMSRMGWMSVGHLLLVLVLLTFAGTSWLLSVRMIQTRAAVNKLRSMENRSLSARLNARYEHLRRPRFLVVEQSSPVAFTIGMWRPCIVLSTGLLQMLDTEEEKAVVYHEVHHLWHRDPLKTTLLSVFAAMMPYIPVLKHTSQQYRIVREILADNEAIERTGNAVGIGSALLKLLRACSPSTGESRPQIIQSSFADTSVNVRISRLLDPERDVKLRLPRYAILISATVFLLLSILFVWSIG</sequence>
<dbReference type="Proteomes" id="UP000247790">
    <property type="component" value="Unassembled WGS sequence"/>
</dbReference>
<dbReference type="Gene3D" id="3.30.2010.10">
    <property type="entry name" value="Metalloproteases ('zincins'), catalytic domain"/>
    <property type="match status" value="1"/>
</dbReference>
<proteinExistence type="predicted"/>
<gene>
    <name evidence="3" type="ORF">DFQ00_103218</name>
    <name evidence="4" type="ORF">HUB98_14945</name>
</gene>
<feature type="transmembrane region" description="Helical" evidence="1">
    <location>
        <begin position="12"/>
        <end position="33"/>
    </location>
</feature>
<dbReference type="OrthoDB" id="2448482at2"/>
<keyword evidence="1" id="KW-0472">Membrane</keyword>
<dbReference type="PANTHER" id="PTHR34978">
    <property type="entry name" value="POSSIBLE SENSOR-TRANSDUCER PROTEIN BLAR"/>
    <property type="match status" value="1"/>
</dbReference>
<evidence type="ECO:0000313" key="5">
    <source>
        <dbReference type="Proteomes" id="UP000247790"/>
    </source>
</evidence>
<dbReference type="InterPro" id="IPR052173">
    <property type="entry name" value="Beta-lactam_resp_regulator"/>
</dbReference>
<feature type="transmembrane region" description="Helical" evidence="1">
    <location>
        <begin position="53"/>
        <end position="76"/>
    </location>
</feature>
<keyword evidence="1" id="KW-0812">Transmembrane</keyword>
<dbReference type="Pfam" id="PF05569">
    <property type="entry name" value="Peptidase_M56"/>
    <property type="match status" value="1"/>
</dbReference>
<name>A0A2V4VDF5_PAEBA</name>
<protein>
    <submittedName>
        <fullName evidence="3">BlaR1 peptidase M56</fullName>
    </submittedName>
    <submittedName>
        <fullName evidence="4">M56 family metallopeptidase</fullName>
    </submittedName>
</protein>
<dbReference type="PANTHER" id="PTHR34978:SF3">
    <property type="entry name" value="SLR0241 PROTEIN"/>
    <property type="match status" value="1"/>
</dbReference>
<evidence type="ECO:0000313" key="3">
    <source>
        <dbReference type="EMBL" id="PYE50799.1"/>
    </source>
</evidence>
<evidence type="ECO:0000313" key="4">
    <source>
        <dbReference type="EMBL" id="QKS57471.1"/>
    </source>
</evidence>
<dbReference type="RefSeq" id="WP_110895749.1">
    <property type="nucleotide sequence ID" value="NZ_CP054614.1"/>
</dbReference>
<organism evidence="3 5">
    <name type="scientific">Paenibacillus barcinonensis</name>
    <dbReference type="NCBI Taxonomy" id="198119"/>
    <lineage>
        <taxon>Bacteria</taxon>
        <taxon>Bacillati</taxon>
        <taxon>Bacillota</taxon>
        <taxon>Bacilli</taxon>
        <taxon>Bacillales</taxon>
        <taxon>Paenibacillaceae</taxon>
        <taxon>Paenibacillus</taxon>
    </lineage>
</organism>
<accession>A0A2V4VDF5</accession>
<dbReference type="EMBL" id="QJSW01000003">
    <property type="protein sequence ID" value="PYE50799.1"/>
    <property type="molecule type" value="Genomic_DNA"/>
</dbReference>
<evidence type="ECO:0000313" key="6">
    <source>
        <dbReference type="Proteomes" id="UP000509327"/>
    </source>
</evidence>
<feature type="transmembrane region" description="Helical" evidence="1">
    <location>
        <begin position="266"/>
        <end position="286"/>
    </location>
</feature>
<dbReference type="CDD" id="cd07326">
    <property type="entry name" value="M56_BlaR1_MecR1_like"/>
    <property type="match status" value="1"/>
</dbReference>
<evidence type="ECO:0000259" key="2">
    <source>
        <dbReference type="Pfam" id="PF05569"/>
    </source>
</evidence>
<dbReference type="Proteomes" id="UP000509327">
    <property type="component" value="Chromosome"/>
</dbReference>
<keyword evidence="6" id="KW-1185">Reference proteome</keyword>
<evidence type="ECO:0000256" key="1">
    <source>
        <dbReference type="SAM" id="Phobius"/>
    </source>
</evidence>
<reference evidence="4 6" key="2">
    <citation type="submission" date="2020-06" db="EMBL/GenBank/DDBJ databases">
        <title>Complete genome of Paenibacillus barcinonensis KACC11450.</title>
        <authorList>
            <person name="Kim M."/>
            <person name="Park Y.-J."/>
            <person name="Shin J.-H."/>
        </authorList>
    </citation>
    <scope>NUCLEOTIDE SEQUENCE [LARGE SCALE GENOMIC DNA]</scope>
    <source>
        <strain evidence="4 6">KACC11450</strain>
    </source>
</reference>
<keyword evidence="1" id="KW-1133">Transmembrane helix</keyword>